<keyword evidence="7" id="KW-1185">Reference proteome</keyword>
<dbReference type="Pfam" id="PF00488">
    <property type="entry name" value="MutS_V"/>
    <property type="match status" value="1"/>
</dbReference>
<evidence type="ECO:0000256" key="3">
    <source>
        <dbReference type="ARBA" id="ARBA00022840"/>
    </source>
</evidence>
<dbReference type="InterPro" id="IPR036187">
    <property type="entry name" value="DNA_mismatch_repair_MutS_sf"/>
</dbReference>
<keyword evidence="2" id="KW-0540">Nuclease</keyword>
<evidence type="ECO:0000256" key="1">
    <source>
        <dbReference type="ARBA" id="ARBA00022741"/>
    </source>
</evidence>
<dbReference type="PANTHER" id="PTHR48466">
    <property type="entry name" value="OS10G0509000 PROTEIN-RELATED"/>
    <property type="match status" value="1"/>
</dbReference>
<name>A0ABV5WUW4_9LACO</name>
<dbReference type="Gene3D" id="3.40.50.300">
    <property type="entry name" value="P-loop containing nucleotide triphosphate hydrolases"/>
    <property type="match status" value="1"/>
</dbReference>
<comment type="caution">
    <text evidence="6">The sequence shown here is derived from an EMBL/GenBank/DDBJ whole genome shotgun (WGS) entry which is preliminary data.</text>
</comment>
<dbReference type="PROSITE" id="PS00486">
    <property type="entry name" value="DNA_MISMATCH_REPAIR_2"/>
    <property type="match status" value="1"/>
</dbReference>
<evidence type="ECO:0000313" key="6">
    <source>
        <dbReference type="EMBL" id="MFB9769346.1"/>
    </source>
</evidence>
<protein>
    <recommendedName>
        <fullName evidence="5">DNA mismatch repair proteins mutS family domain-containing protein</fullName>
    </recommendedName>
</protein>
<accession>A0ABV5WUW4</accession>
<dbReference type="SMART" id="SM00534">
    <property type="entry name" value="MUTSac"/>
    <property type="match status" value="1"/>
</dbReference>
<feature type="domain" description="DNA mismatch repair proteins mutS family" evidence="5">
    <location>
        <begin position="402"/>
        <end position="418"/>
    </location>
</feature>
<dbReference type="InterPro" id="IPR007696">
    <property type="entry name" value="DNA_mismatch_repair_MutS_core"/>
</dbReference>
<dbReference type="RefSeq" id="WP_137643743.1">
    <property type="nucleotide sequence ID" value="NZ_BJEA01000025.1"/>
</dbReference>
<dbReference type="InterPro" id="IPR000432">
    <property type="entry name" value="DNA_mismatch_repair_MutS_C"/>
</dbReference>
<keyword evidence="2" id="KW-0378">Hydrolase</keyword>
<keyword evidence="3" id="KW-0067">ATP-binding</keyword>
<gene>
    <name evidence="6" type="ORF">ACFFLI_05550</name>
</gene>
<proteinExistence type="predicted"/>
<keyword evidence="2" id="KW-0255">Endonuclease</keyword>
<evidence type="ECO:0000313" key="7">
    <source>
        <dbReference type="Proteomes" id="UP001589691"/>
    </source>
</evidence>
<evidence type="ECO:0000259" key="5">
    <source>
        <dbReference type="PROSITE" id="PS00486"/>
    </source>
</evidence>
<dbReference type="InterPro" id="IPR027417">
    <property type="entry name" value="P-loop_NTPase"/>
</dbReference>
<dbReference type="SUPFAM" id="SSF48334">
    <property type="entry name" value="DNA repair protein MutS, domain III"/>
    <property type="match status" value="1"/>
</dbReference>
<dbReference type="Proteomes" id="UP001589691">
    <property type="component" value="Unassembled WGS sequence"/>
</dbReference>
<dbReference type="PANTHER" id="PTHR48466:SF2">
    <property type="entry name" value="OS10G0509000 PROTEIN"/>
    <property type="match status" value="1"/>
</dbReference>
<dbReference type="InterPro" id="IPR003593">
    <property type="entry name" value="AAA+_ATPase"/>
</dbReference>
<dbReference type="SUPFAM" id="SSF52540">
    <property type="entry name" value="P-loop containing nucleoside triphosphate hydrolases"/>
    <property type="match status" value="1"/>
</dbReference>
<keyword evidence="4" id="KW-0238">DNA-binding</keyword>
<dbReference type="InterPro" id="IPR045076">
    <property type="entry name" value="MutS"/>
</dbReference>
<sequence>MQVKIQETLQLDQLLATVASYTHSQVAAAAIQATPVLPDLAAVSAELALTHEAHALLAEDVRLTFFNLDELTVVKTKLTQGRLLTPAQLQVVLTLLTSWERLKRVLAARATQAPHLAELVAAVTPLRGLRQRLAQSVDEHGIRDAATPELAAIRQQLRQQRAKVQSEVARFIQKHPGQLQSRQVIRRDQHYGVQLKASYKHQFKGTVLGQSATGATVYFEPGSVTQSGRVLATLLEQEDAEVYQIVATLTGDLDAHWAELATQMASFSRLDQIFARGQYGLTLGAIRPQLNADQLVKIVGGRHPLLGTTAVPLNVTLPAGQSLMITGANSGGKTVVLKTIALFSLMIKMGLEVPAQPGTNLAVFDQLWLDIGDQQDLTAQLSTFSGEMTTLVDITANLRPNALVLLDEIGSGTDPDEGAALGIAIIADLLARQAKLIVTTHYSEIKRYAVATPAFITAAMAFDRQTLRPTYRLLLNQVGESEAMWLAARLGLDPRIVAAARARLAHSSTDLN</sequence>
<dbReference type="EMBL" id="JBHLZY010000012">
    <property type="protein sequence ID" value="MFB9769346.1"/>
    <property type="molecule type" value="Genomic_DNA"/>
</dbReference>
<keyword evidence="1" id="KW-0547">Nucleotide-binding</keyword>
<evidence type="ECO:0000256" key="2">
    <source>
        <dbReference type="ARBA" id="ARBA00022759"/>
    </source>
</evidence>
<dbReference type="SMART" id="SM00533">
    <property type="entry name" value="MUTSd"/>
    <property type="match status" value="1"/>
</dbReference>
<dbReference type="InterPro" id="IPR005747">
    <property type="entry name" value="MutS2"/>
</dbReference>
<evidence type="ECO:0000256" key="4">
    <source>
        <dbReference type="ARBA" id="ARBA00023125"/>
    </source>
</evidence>
<dbReference type="SMART" id="SM00382">
    <property type="entry name" value="AAA"/>
    <property type="match status" value="1"/>
</dbReference>
<organism evidence="6 7">
    <name type="scientific">Lactiplantibacillus modestisalitolerans</name>
    <dbReference type="NCBI Taxonomy" id="1457219"/>
    <lineage>
        <taxon>Bacteria</taxon>
        <taxon>Bacillati</taxon>
        <taxon>Bacillota</taxon>
        <taxon>Bacilli</taxon>
        <taxon>Lactobacillales</taxon>
        <taxon>Lactobacillaceae</taxon>
        <taxon>Lactiplantibacillus</taxon>
    </lineage>
</organism>
<dbReference type="NCBIfam" id="TIGR01069">
    <property type="entry name" value="mutS2"/>
    <property type="match status" value="1"/>
</dbReference>
<reference evidence="6 7" key="1">
    <citation type="submission" date="2024-09" db="EMBL/GenBank/DDBJ databases">
        <authorList>
            <person name="Sun Q."/>
            <person name="Mori K."/>
        </authorList>
    </citation>
    <scope>NUCLEOTIDE SEQUENCE [LARGE SCALE GENOMIC DNA]</scope>
    <source>
        <strain evidence="6 7">TBRC 4576</strain>
    </source>
</reference>